<gene>
    <name evidence="1" type="primary">CYP51G1_0</name>
    <name evidence="1" type="ORF">A4A49_41672</name>
</gene>
<dbReference type="Proteomes" id="UP000187609">
    <property type="component" value="Unassembled WGS sequence"/>
</dbReference>
<evidence type="ECO:0000313" key="1">
    <source>
        <dbReference type="EMBL" id="OIT37035.1"/>
    </source>
</evidence>
<dbReference type="SMR" id="A0A314L662"/>
<dbReference type="GO" id="GO:0008168">
    <property type="term" value="F:methyltransferase activity"/>
    <property type="evidence" value="ECO:0007669"/>
    <property type="project" value="UniProtKB-KW"/>
</dbReference>
<organism evidence="1 2">
    <name type="scientific">Nicotiana attenuata</name>
    <name type="common">Coyote tobacco</name>
    <dbReference type="NCBI Taxonomy" id="49451"/>
    <lineage>
        <taxon>Eukaryota</taxon>
        <taxon>Viridiplantae</taxon>
        <taxon>Streptophyta</taxon>
        <taxon>Embryophyta</taxon>
        <taxon>Tracheophyta</taxon>
        <taxon>Spermatophyta</taxon>
        <taxon>Magnoliopsida</taxon>
        <taxon>eudicotyledons</taxon>
        <taxon>Gunneridae</taxon>
        <taxon>Pentapetalae</taxon>
        <taxon>asterids</taxon>
        <taxon>lamiids</taxon>
        <taxon>Solanales</taxon>
        <taxon>Solanaceae</taxon>
        <taxon>Nicotianoideae</taxon>
        <taxon>Nicotianeae</taxon>
        <taxon>Nicotiana</taxon>
    </lineage>
</organism>
<sequence length="88" mass="9880">MELGDNKILNVGLLLVATLVVAKLKSALIMPKSNKRLPPVIESWPILGGLLRFLKGPMVMLREEYPMLGSVFTSKQLDPIQFLLQLRH</sequence>
<dbReference type="STRING" id="49451.A0A314L662"/>
<reference evidence="1" key="1">
    <citation type="submission" date="2016-11" db="EMBL/GenBank/DDBJ databases">
        <title>The genome of Nicotiana attenuata.</title>
        <authorList>
            <person name="Xu S."/>
            <person name="Brockmoeller T."/>
            <person name="Gaquerel E."/>
            <person name="Navarro A."/>
            <person name="Kuhl H."/>
            <person name="Gase K."/>
            <person name="Ling Z."/>
            <person name="Zhou W."/>
            <person name="Kreitzer C."/>
            <person name="Stanke M."/>
            <person name="Tang H."/>
            <person name="Lyons E."/>
            <person name="Pandey P."/>
            <person name="Pandey S.P."/>
            <person name="Timmermann B."/>
            <person name="Baldwin I.T."/>
        </authorList>
    </citation>
    <scope>NUCLEOTIDE SEQUENCE [LARGE SCALE GENOMIC DNA]</scope>
    <source>
        <strain evidence="1">UT</strain>
    </source>
</reference>
<accession>A0A314L662</accession>
<comment type="caution">
    <text evidence="1">The sequence shown here is derived from an EMBL/GenBank/DDBJ whole genome shotgun (WGS) entry which is preliminary data.</text>
</comment>
<evidence type="ECO:0000313" key="2">
    <source>
        <dbReference type="Proteomes" id="UP000187609"/>
    </source>
</evidence>
<dbReference type="Gramene" id="OIT37035">
    <property type="protein sequence ID" value="OIT37035"/>
    <property type="gene ID" value="A4A49_41672"/>
</dbReference>
<keyword evidence="2" id="KW-1185">Reference proteome</keyword>
<dbReference type="EMBL" id="MJEQ01000357">
    <property type="protein sequence ID" value="OIT37035.1"/>
    <property type="molecule type" value="Genomic_DNA"/>
</dbReference>
<protein>
    <submittedName>
        <fullName evidence="1">Sterol 14-demethylase</fullName>
    </submittedName>
</protein>
<dbReference type="AlphaFoldDB" id="A0A314L662"/>
<dbReference type="GO" id="GO:0032259">
    <property type="term" value="P:methylation"/>
    <property type="evidence" value="ECO:0007669"/>
    <property type="project" value="UniProtKB-KW"/>
</dbReference>
<proteinExistence type="predicted"/>
<name>A0A314L662_NICAT</name>